<dbReference type="Pfam" id="PF03006">
    <property type="entry name" value="HlyIII"/>
    <property type="match status" value="1"/>
</dbReference>
<evidence type="ECO:0000256" key="2">
    <source>
        <dbReference type="ARBA" id="ARBA00007018"/>
    </source>
</evidence>
<keyword evidence="6" id="KW-0862">Zinc</keyword>
<dbReference type="PANTHER" id="PTHR20855:SF52">
    <property type="entry name" value="ADIPONECTIN RECEPTOR PROTEIN"/>
    <property type="match status" value="1"/>
</dbReference>
<feature type="transmembrane region" description="Helical" evidence="7">
    <location>
        <begin position="209"/>
        <end position="233"/>
    </location>
</feature>
<evidence type="ECO:0000256" key="6">
    <source>
        <dbReference type="PIRSR" id="PIRSR604254-1"/>
    </source>
</evidence>
<keyword evidence="5 7" id="KW-0472">Membrane</keyword>
<dbReference type="EMBL" id="JAVRRJ010000003">
    <property type="protein sequence ID" value="KAK5087208.1"/>
    <property type="molecule type" value="Genomic_DNA"/>
</dbReference>
<feature type="transmembrane region" description="Helical" evidence="7">
    <location>
        <begin position="114"/>
        <end position="134"/>
    </location>
</feature>
<comment type="similarity">
    <text evidence="2">Belongs to the ADIPOR family.</text>
</comment>
<dbReference type="GO" id="GO:0006882">
    <property type="term" value="P:intracellular zinc ion homeostasis"/>
    <property type="evidence" value="ECO:0007669"/>
    <property type="project" value="TreeGrafter"/>
</dbReference>
<feature type="binding site" evidence="6">
    <location>
        <position position="134"/>
    </location>
    <ligand>
        <name>Zn(2+)</name>
        <dbReference type="ChEBI" id="CHEBI:29105"/>
    </ligand>
</feature>
<organism evidence="8 9">
    <name type="scientific">Lithohypha guttulata</name>
    <dbReference type="NCBI Taxonomy" id="1690604"/>
    <lineage>
        <taxon>Eukaryota</taxon>
        <taxon>Fungi</taxon>
        <taxon>Dikarya</taxon>
        <taxon>Ascomycota</taxon>
        <taxon>Pezizomycotina</taxon>
        <taxon>Eurotiomycetes</taxon>
        <taxon>Chaetothyriomycetidae</taxon>
        <taxon>Chaetothyriales</taxon>
        <taxon>Trichomeriaceae</taxon>
        <taxon>Lithohypha</taxon>
    </lineage>
</organism>
<dbReference type="GO" id="GO:0046872">
    <property type="term" value="F:metal ion binding"/>
    <property type="evidence" value="ECO:0007669"/>
    <property type="project" value="UniProtKB-KW"/>
</dbReference>
<evidence type="ECO:0000256" key="7">
    <source>
        <dbReference type="SAM" id="Phobius"/>
    </source>
</evidence>
<dbReference type="GO" id="GO:0016020">
    <property type="term" value="C:membrane"/>
    <property type="evidence" value="ECO:0007669"/>
    <property type="project" value="UniProtKB-SubCell"/>
</dbReference>
<protein>
    <submittedName>
        <fullName evidence="8">Uncharacterized protein</fullName>
    </submittedName>
</protein>
<gene>
    <name evidence="8" type="ORF">LTR05_004379</name>
</gene>
<keyword evidence="9" id="KW-1185">Reference proteome</keyword>
<dbReference type="InterPro" id="IPR004254">
    <property type="entry name" value="AdipoR/HlyIII-related"/>
</dbReference>
<keyword evidence="4 7" id="KW-1133">Transmembrane helix</keyword>
<dbReference type="AlphaFoldDB" id="A0AAN7Y7D8"/>
<evidence type="ECO:0000313" key="8">
    <source>
        <dbReference type="EMBL" id="KAK5087208.1"/>
    </source>
</evidence>
<comment type="caution">
    <text evidence="8">The sequence shown here is derived from an EMBL/GenBank/DDBJ whole genome shotgun (WGS) entry which is preliminary data.</text>
</comment>
<comment type="subcellular location">
    <subcellularLocation>
        <location evidence="1">Membrane</location>
        <topology evidence="1">Multi-pass membrane protein</topology>
    </subcellularLocation>
</comment>
<feature type="transmembrane region" description="Helical" evidence="7">
    <location>
        <begin position="179"/>
        <end position="197"/>
    </location>
</feature>
<keyword evidence="3 7" id="KW-0812">Transmembrane</keyword>
<proteinExistence type="inferred from homology"/>
<keyword evidence="6" id="KW-0479">Metal-binding</keyword>
<feature type="transmembrane region" description="Helical" evidence="7">
    <location>
        <begin position="78"/>
        <end position="99"/>
    </location>
</feature>
<feature type="transmembrane region" description="Helical" evidence="7">
    <location>
        <begin position="245"/>
        <end position="264"/>
    </location>
</feature>
<evidence type="ECO:0000256" key="1">
    <source>
        <dbReference type="ARBA" id="ARBA00004141"/>
    </source>
</evidence>
<evidence type="ECO:0000256" key="4">
    <source>
        <dbReference type="ARBA" id="ARBA00022989"/>
    </source>
</evidence>
<sequence length="279" mass="31302">MSLLIHRNPPFLRRRANSAAAITVENVKAAANRLETVLFEDLPEWLQDNEHIRSGYRRPMNSTLACVRSCAMLHNETLNIYTHLIPAAALAIFQVYIQIKITQYFPEASTLDRIVIGANVIAAIVTFGLSASYHTLNSHSPQISSLWLRIDYVGILTLILGSFFSGIYVGFYCLPTPRTIHWCMITTLSFGTALLVLHPKLQEHKYRALKAYAFVATALTGFAPIGHGLYLYGWHEMWIRSGMPYYLLEGVIYGAGATVFITRFPESIWPGHSHGTTNT</sequence>
<evidence type="ECO:0000313" key="9">
    <source>
        <dbReference type="Proteomes" id="UP001309876"/>
    </source>
</evidence>
<name>A0AAN7Y7D8_9EURO</name>
<feature type="transmembrane region" description="Helical" evidence="7">
    <location>
        <begin position="146"/>
        <end position="167"/>
    </location>
</feature>
<accession>A0AAN7Y7D8</accession>
<dbReference type="GO" id="GO:0038023">
    <property type="term" value="F:signaling receptor activity"/>
    <property type="evidence" value="ECO:0007669"/>
    <property type="project" value="TreeGrafter"/>
</dbReference>
<reference evidence="8 9" key="1">
    <citation type="submission" date="2023-08" db="EMBL/GenBank/DDBJ databases">
        <title>Black Yeasts Isolated from many extreme environments.</title>
        <authorList>
            <person name="Coleine C."/>
            <person name="Stajich J.E."/>
            <person name="Selbmann L."/>
        </authorList>
    </citation>
    <scope>NUCLEOTIDE SEQUENCE [LARGE SCALE GENOMIC DNA]</scope>
    <source>
        <strain evidence="8 9">CCFEE 5910</strain>
    </source>
</reference>
<evidence type="ECO:0000256" key="5">
    <source>
        <dbReference type="ARBA" id="ARBA00023136"/>
    </source>
</evidence>
<dbReference type="PANTHER" id="PTHR20855">
    <property type="entry name" value="ADIPOR/PROGESTIN RECEPTOR-RELATED"/>
    <property type="match status" value="1"/>
</dbReference>
<evidence type="ECO:0000256" key="3">
    <source>
        <dbReference type="ARBA" id="ARBA00022692"/>
    </source>
</evidence>
<dbReference type="Proteomes" id="UP001309876">
    <property type="component" value="Unassembled WGS sequence"/>
</dbReference>